<protein>
    <recommendedName>
        <fullName evidence="10">Fibronectin type-III domain-containing protein</fullName>
    </recommendedName>
</protein>
<keyword evidence="3 9" id="KW-0732">Signal</keyword>
<evidence type="ECO:0000256" key="3">
    <source>
        <dbReference type="ARBA" id="ARBA00022729"/>
    </source>
</evidence>
<feature type="domain" description="Fibronectin type-III" evidence="10">
    <location>
        <begin position="139"/>
        <end position="243"/>
    </location>
</feature>
<evidence type="ECO:0000256" key="5">
    <source>
        <dbReference type="ARBA" id="ARBA00023136"/>
    </source>
</evidence>
<feature type="transmembrane region" description="Helical" evidence="8">
    <location>
        <begin position="261"/>
        <end position="280"/>
    </location>
</feature>
<dbReference type="STRING" id="8010.ENSELUP00000009683"/>
<evidence type="ECO:0000256" key="8">
    <source>
        <dbReference type="SAM" id="Phobius"/>
    </source>
</evidence>
<dbReference type="RefSeq" id="XP_019901966.1">
    <property type="nucleotide sequence ID" value="XM_020046407.2"/>
</dbReference>
<dbReference type="PANTHER" id="PTHR23037">
    <property type="entry name" value="CYTOKINE RECEPTOR"/>
    <property type="match status" value="1"/>
</dbReference>
<feature type="signal peptide" evidence="9">
    <location>
        <begin position="1"/>
        <end position="18"/>
    </location>
</feature>
<dbReference type="InterPro" id="IPR036116">
    <property type="entry name" value="FN3_sf"/>
</dbReference>
<feature type="chain" id="PRO_5017974451" description="Fibronectin type-III domain-containing protein" evidence="9">
    <location>
        <begin position="19"/>
        <end position="467"/>
    </location>
</feature>
<keyword evidence="12" id="KW-1185">Reference proteome</keyword>
<dbReference type="GeneID" id="105021300"/>
<keyword evidence="5 8" id="KW-0472">Membrane</keyword>
<dbReference type="Ensembl" id="ENSELUT00000003429.3">
    <property type="protein sequence ID" value="ENSELUP00000009683.1"/>
    <property type="gene ID" value="ENSELUG00000010242.3"/>
</dbReference>
<evidence type="ECO:0000256" key="9">
    <source>
        <dbReference type="SAM" id="SignalP"/>
    </source>
</evidence>
<dbReference type="InterPro" id="IPR013783">
    <property type="entry name" value="Ig-like_fold"/>
</dbReference>
<evidence type="ECO:0000256" key="4">
    <source>
        <dbReference type="ARBA" id="ARBA00022989"/>
    </source>
</evidence>
<name>A0A3P8XZ13_ESOLU</name>
<evidence type="ECO:0000256" key="6">
    <source>
        <dbReference type="ARBA" id="ARBA00023170"/>
    </source>
</evidence>
<dbReference type="AlphaFoldDB" id="A0A3P8XZ13"/>
<reference evidence="11" key="3">
    <citation type="submission" date="2025-08" db="UniProtKB">
        <authorList>
            <consortium name="Ensembl"/>
        </authorList>
    </citation>
    <scope>IDENTIFICATION</scope>
</reference>
<dbReference type="Gene3D" id="2.60.40.10">
    <property type="entry name" value="Immunoglobulins"/>
    <property type="match status" value="1"/>
</dbReference>
<evidence type="ECO:0000313" key="12">
    <source>
        <dbReference type="Proteomes" id="UP000265140"/>
    </source>
</evidence>
<reference evidence="12" key="1">
    <citation type="journal article" date="2014" name="PLoS ONE">
        <title>The genome and linkage map of the northern pike (Esox lucius): conserved synteny revealed between the salmonid sister group and the Neoteleostei.</title>
        <authorList>
            <person name="Rondeau E.B."/>
            <person name="Minkley D.R."/>
            <person name="Leong J.S."/>
            <person name="Messmer A.M."/>
            <person name="Jantzen J.R."/>
            <person name="von Schalburg K.R."/>
            <person name="Lemon C."/>
            <person name="Bird N.H."/>
            <person name="Koop B.F."/>
        </authorList>
    </citation>
    <scope>NUCLEOTIDE SEQUENCE</scope>
</reference>
<evidence type="ECO:0000256" key="7">
    <source>
        <dbReference type="ARBA" id="ARBA00023180"/>
    </source>
</evidence>
<dbReference type="GeneTree" id="ENSGT00940000167095"/>
<evidence type="ECO:0000256" key="2">
    <source>
        <dbReference type="ARBA" id="ARBA00022692"/>
    </source>
</evidence>
<dbReference type="SUPFAM" id="SSF49265">
    <property type="entry name" value="Fibronectin type III"/>
    <property type="match status" value="1"/>
</dbReference>
<evidence type="ECO:0000256" key="1">
    <source>
        <dbReference type="ARBA" id="ARBA00004479"/>
    </source>
</evidence>
<evidence type="ECO:0000313" key="11">
    <source>
        <dbReference type="Ensembl" id="ENSELUP00000009683.1"/>
    </source>
</evidence>
<dbReference type="Bgee" id="ENSELUG00000010242">
    <property type="expression patterns" value="Expressed in stomach and 5 other cell types or tissues"/>
</dbReference>
<dbReference type="PROSITE" id="PS50853">
    <property type="entry name" value="FN3"/>
    <property type="match status" value="1"/>
</dbReference>
<comment type="subcellular location">
    <subcellularLocation>
        <location evidence="1">Membrane</location>
        <topology evidence="1">Single-pass type I membrane protein</topology>
    </subcellularLocation>
</comment>
<keyword evidence="4 8" id="KW-1133">Transmembrane helix</keyword>
<organism evidence="11 12">
    <name type="scientific">Esox lucius</name>
    <name type="common">Northern pike</name>
    <dbReference type="NCBI Taxonomy" id="8010"/>
    <lineage>
        <taxon>Eukaryota</taxon>
        <taxon>Metazoa</taxon>
        <taxon>Chordata</taxon>
        <taxon>Craniata</taxon>
        <taxon>Vertebrata</taxon>
        <taxon>Euteleostomi</taxon>
        <taxon>Actinopterygii</taxon>
        <taxon>Neopterygii</taxon>
        <taxon>Teleostei</taxon>
        <taxon>Protacanthopterygii</taxon>
        <taxon>Esociformes</taxon>
        <taxon>Esocidae</taxon>
        <taxon>Esox</taxon>
    </lineage>
</organism>
<reference evidence="11" key="2">
    <citation type="submission" date="2020-02" db="EMBL/GenBank/DDBJ databases">
        <title>Esox lucius (northern pike) genome, fEsoLuc1, primary haplotype.</title>
        <authorList>
            <person name="Myers G."/>
            <person name="Karagic N."/>
            <person name="Meyer A."/>
            <person name="Pippel M."/>
            <person name="Reichard M."/>
            <person name="Winkler S."/>
            <person name="Tracey A."/>
            <person name="Sims Y."/>
            <person name="Howe K."/>
            <person name="Rhie A."/>
            <person name="Formenti G."/>
            <person name="Durbin R."/>
            <person name="Fedrigo O."/>
            <person name="Jarvis E.D."/>
        </authorList>
    </citation>
    <scope>NUCLEOTIDE SEQUENCE [LARGE SCALE GENOMIC DNA]</scope>
</reference>
<reference evidence="11" key="4">
    <citation type="submission" date="2025-09" db="UniProtKB">
        <authorList>
            <consortium name="Ensembl"/>
        </authorList>
    </citation>
    <scope>IDENTIFICATION</scope>
</reference>
<dbReference type="PANTHER" id="PTHR23037:SF7">
    <property type="entry name" value="INTERLEUKIN-21 RECEPTOR"/>
    <property type="match status" value="1"/>
</dbReference>
<dbReference type="CDD" id="cd00063">
    <property type="entry name" value="FN3"/>
    <property type="match status" value="1"/>
</dbReference>
<dbReference type="GO" id="GO:0004896">
    <property type="term" value="F:cytokine receptor activity"/>
    <property type="evidence" value="ECO:0007669"/>
    <property type="project" value="TreeGrafter"/>
</dbReference>
<sequence length="467" mass="52883">MWLLLTLVLFHRIVCLYGNYTTTGPTYSLDCVNDYLYIINCSLSIQPELAYENQSSYWLLFEKSWEPESPYQCVLRITDGNYSCSLDTSDSVDSDPDENFGSFYDITVYKISLYHRRTDGKISAILLDEEYMPVKNIKPNAPVSLTVNRMSNHYCIAWMSSYEKYLPFNPLSDNLKYELWFHKNGLDGQSLEVRYSTNLSVGEENLKPQTNYSIKLRSIPNQLPYQGQWSKWTSEVHWRTDAMQQVTLVPAATVLPKNGKFSAIFCLLIPVLLIICYIPIVRLNKTAFIPTPAEYFKPLYSDCKGDFKSWVVTPGYQAGLLKTEETLLIDTLIETGTVLGGDNSSQVPDQMFQDNGNDLFNLKSDVLGLPYAISLGPPLRAPRGPVNSFTLSEQESIIEADSGCWLHSSGSLEQESGWYRNEFNNRDYCTLSDTLGNSKISQTAKGVWCSGSLFSEVMSEGEDQVEC</sequence>
<keyword evidence="6" id="KW-0675">Receptor</keyword>
<accession>A0A3P8XZ13</accession>
<dbReference type="InParanoid" id="A0A3P8XZ13"/>
<dbReference type="OMA" id="CNEYCTL"/>
<dbReference type="InterPro" id="IPR003961">
    <property type="entry name" value="FN3_dom"/>
</dbReference>
<dbReference type="OrthoDB" id="8939865at2759"/>
<keyword evidence="7" id="KW-0325">Glycoprotein</keyword>
<evidence type="ECO:0000259" key="10">
    <source>
        <dbReference type="PROSITE" id="PS50853"/>
    </source>
</evidence>
<keyword evidence="2 8" id="KW-0812">Transmembrane</keyword>
<dbReference type="Proteomes" id="UP000265140">
    <property type="component" value="Chromosome 5"/>
</dbReference>
<proteinExistence type="predicted"/>
<dbReference type="GO" id="GO:0009897">
    <property type="term" value="C:external side of plasma membrane"/>
    <property type="evidence" value="ECO:0007669"/>
    <property type="project" value="TreeGrafter"/>
</dbReference>